<dbReference type="RefSeq" id="WP_074816618.1">
    <property type="nucleotide sequence ID" value="NZ_FOJX01000011.1"/>
</dbReference>
<accession>A0A1I0YAY7</accession>
<dbReference type="AlphaFoldDB" id="A0A1I0YAY7"/>
<evidence type="ECO:0000313" key="2">
    <source>
        <dbReference type="Proteomes" id="UP000183843"/>
    </source>
</evidence>
<sequence>MNVLEFYADRMEPITFRDKEEKCLVLRRGKSMAPKTIADGKVIVADVSTEITDGELITREVSKEKFLIIARQRSADVVQMQGRRINGYVEVFRFEDVYEDYELIEQKAVSVAEAVPVNFSDISASMKQYDAGILQKTVKKIIMRPDVEIDLLYRIRLNGRNYEVVNVDTAKYVNLLEVQVAEDNR</sequence>
<dbReference type="EMBL" id="FOJX01000011">
    <property type="protein sequence ID" value="SFB09916.1"/>
    <property type="molecule type" value="Genomic_DNA"/>
</dbReference>
<name>A0A1I0YAY7_SELRU</name>
<reference evidence="1 2" key="1">
    <citation type="submission" date="2016-10" db="EMBL/GenBank/DDBJ databases">
        <authorList>
            <person name="de Groot N.N."/>
        </authorList>
    </citation>
    <scope>NUCLEOTIDE SEQUENCE [LARGE SCALE GENOMIC DNA]</scope>
    <source>
        <strain evidence="1 2">L14</strain>
    </source>
</reference>
<gene>
    <name evidence="1" type="ORF">SAMN05216587_11110</name>
</gene>
<organism evidence="1 2">
    <name type="scientific">Selenomonas ruminantium</name>
    <dbReference type="NCBI Taxonomy" id="971"/>
    <lineage>
        <taxon>Bacteria</taxon>
        <taxon>Bacillati</taxon>
        <taxon>Bacillota</taxon>
        <taxon>Negativicutes</taxon>
        <taxon>Selenomonadales</taxon>
        <taxon>Selenomonadaceae</taxon>
        <taxon>Selenomonas</taxon>
    </lineage>
</organism>
<evidence type="ECO:0000313" key="1">
    <source>
        <dbReference type="EMBL" id="SFB09916.1"/>
    </source>
</evidence>
<dbReference type="Proteomes" id="UP000183843">
    <property type="component" value="Unassembled WGS sequence"/>
</dbReference>
<proteinExistence type="predicted"/>
<protein>
    <submittedName>
        <fullName evidence="1">Uncharacterized protein</fullName>
    </submittedName>
</protein>